<name>A0A382NA76_9ZZZZ</name>
<evidence type="ECO:0000256" key="1">
    <source>
        <dbReference type="ARBA" id="ARBA00010617"/>
    </source>
</evidence>
<dbReference type="GO" id="GO:0020037">
    <property type="term" value="F:heme binding"/>
    <property type="evidence" value="ECO:0007669"/>
    <property type="project" value="InterPro"/>
</dbReference>
<dbReference type="PANTHER" id="PTHR46696">
    <property type="entry name" value="P450, PUTATIVE (EUROFUNG)-RELATED"/>
    <property type="match status" value="1"/>
</dbReference>
<dbReference type="EMBL" id="UINC01098269">
    <property type="protein sequence ID" value="SVC56662.1"/>
    <property type="molecule type" value="Genomic_DNA"/>
</dbReference>
<dbReference type="AlphaFoldDB" id="A0A382NA76"/>
<dbReference type="GO" id="GO:0004497">
    <property type="term" value="F:monooxygenase activity"/>
    <property type="evidence" value="ECO:0007669"/>
    <property type="project" value="InterPro"/>
</dbReference>
<proteinExistence type="inferred from homology"/>
<protein>
    <recommendedName>
        <fullName evidence="3">Cytochrome P450</fullName>
    </recommendedName>
</protein>
<organism evidence="2">
    <name type="scientific">marine metagenome</name>
    <dbReference type="NCBI Taxonomy" id="408172"/>
    <lineage>
        <taxon>unclassified sequences</taxon>
        <taxon>metagenomes</taxon>
        <taxon>ecological metagenomes</taxon>
    </lineage>
</organism>
<reference evidence="2" key="1">
    <citation type="submission" date="2018-05" db="EMBL/GenBank/DDBJ databases">
        <authorList>
            <person name="Lanie J.A."/>
            <person name="Ng W.-L."/>
            <person name="Kazmierczak K.M."/>
            <person name="Andrzejewski T.M."/>
            <person name="Davidsen T.M."/>
            <person name="Wayne K.J."/>
            <person name="Tettelin H."/>
            <person name="Glass J.I."/>
            <person name="Rusch D."/>
            <person name="Podicherti R."/>
            <person name="Tsui H.-C.T."/>
            <person name="Winkler M.E."/>
        </authorList>
    </citation>
    <scope>NUCLEOTIDE SEQUENCE</scope>
</reference>
<dbReference type="GO" id="GO:0016705">
    <property type="term" value="F:oxidoreductase activity, acting on paired donors, with incorporation or reduction of molecular oxygen"/>
    <property type="evidence" value="ECO:0007669"/>
    <property type="project" value="InterPro"/>
</dbReference>
<feature type="non-terminal residue" evidence="2">
    <location>
        <position position="129"/>
    </location>
</feature>
<gene>
    <name evidence="2" type="ORF">METZ01_LOCUS309516</name>
</gene>
<sequence>MSEALQQSNDPYAIPLADINVADPDLFMNDEHWGFFDRLRKEVPLHYCKDSCCGPFRSVTRFSHIMDIEKNTDVFSSEGSITLMDRPEDFNTENFISMDPPNHDVQRMAVTGVVVPTNLAKLEPIICRC</sequence>
<dbReference type="PANTHER" id="PTHR46696:SF1">
    <property type="entry name" value="CYTOCHROME P450 YJIB-RELATED"/>
    <property type="match status" value="1"/>
</dbReference>
<dbReference type="InterPro" id="IPR036396">
    <property type="entry name" value="Cyt_P450_sf"/>
</dbReference>
<dbReference type="GO" id="GO:0005506">
    <property type="term" value="F:iron ion binding"/>
    <property type="evidence" value="ECO:0007669"/>
    <property type="project" value="InterPro"/>
</dbReference>
<comment type="similarity">
    <text evidence="1">Belongs to the cytochrome P450 family.</text>
</comment>
<dbReference type="SUPFAM" id="SSF48264">
    <property type="entry name" value="Cytochrome P450"/>
    <property type="match status" value="1"/>
</dbReference>
<dbReference type="Gene3D" id="1.10.630.10">
    <property type="entry name" value="Cytochrome P450"/>
    <property type="match status" value="1"/>
</dbReference>
<accession>A0A382NA76</accession>
<evidence type="ECO:0000313" key="2">
    <source>
        <dbReference type="EMBL" id="SVC56662.1"/>
    </source>
</evidence>
<evidence type="ECO:0008006" key="3">
    <source>
        <dbReference type="Google" id="ProtNLM"/>
    </source>
</evidence>